<organism evidence="4 5">
    <name type="scientific">Glonium stellatum</name>
    <dbReference type="NCBI Taxonomy" id="574774"/>
    <lineage>
        <taxon>Eukaryota</taxon>
        <taxon>Fungi</taxon>
        <taxon>Dikarya</taxon>
        <taxon>Ascomycota</taxon>
        <taxon>Pezizomycotina</taxon>
        <taxon>Dothideomycetes</taxon>
        <taxon>Pleosporomycetidae</taxon>
        <taxon>Gloniales</taxon>
        <taxon>Gloniaceae</taxon>
        <taxon>Glonium</taxon>
    </lineage>
</organism>
<dbReference type="OrthoDB" id="2687452at2759"/>
<keyword evidence="5" id="KW-1185">Reference proteome</keyword>
<dbReference type="PROSITE" id="PS00028">
    <property type="entry name" value="ZINC_FINGER_C2H2_1"/>
    <property type="match status" value="1"/>
</dbReference>
<keyword evidence="1" id="KW-0479">Metal-binding</keyword>
<evidence type="ECO:0000259" key="3">
    <source>
        <dbReference type="PROSITE" id="PS50157"/>
    </source>
</evidence>
<dbReference type="PROSITE" id="PS50157">
    <property type="entry name" value="ZINC_FINGER_C2H2_2"/>
    <property type="match status" value="1"/>
</dbReference>
<keyword evidence="1" id="KW-0862">Zinc</keyword>
<gene>
    <name evidence="4" type="ORF">AOQ84DRAFT_209671</name>
</gene>
<proteinExistence type="predicted"/>
<dbReference type="GO" id="GO:0008270">
    <property type="term" value="F:zinc ion binding"/>
    <property type="evidence" value="ECO:0007669"/>
    <property type="project" value="UniProtKB-KW"/>
</dbReference>
<name>A0A8E2F5Y3_9PEZI</name>
<feature type="domain" description="C2H2-type" evidence="3">
    <location>
        <begin position="422"/>
        <end position="451"/>
    </location>
</feature>
<evidence type="ECO:0000256" key="1">
    <source>
        <dbReference type="PROSITE-ProRule" id="PRU00042"/>
    </source>
</evidence>
<dbReference type="Proteomes" id="UP000250140">
    <property type="component" value="Unassembled WGS sequence"/>
</dbReference>
<dbReference type="InterPro" id="IPR013087">
    <property type="entry name" value="Znf_C2H2_type"/>
</dbReference>
<feature type="region of interest" description="Disordered" evidence="2">
    <location>
        <begin position="298"/>
        <end position="368"/>
    </location>
</feature>
<feature type="compositionally biased region" description="Low complexity" evidence="2">
    <location>
        <begin position="345"/>
        <end position="356"/>
    </location>
</feature>
<keyword evidence="1" id="KW-0863">Zinc-finger</keyword>
<evidence type="ECO:0000256" key="2">
    <source>
        <dbReference type="SAM" id="MobiDB-lite"/>
    </source>
</evidence>
<feature type="compositionally biased region" description="Basic and acidic residues" evidence="2">
    <location>
        <begin position="440"/>
        <end position="451"/>
    </location>
</feature>
<dbReference type="EMBL" id="KV749176">
    <property type="protein sequence ID" value="OCL10736.1"/>
    <property type="molecule type" value="Genomic_DNA"/>
</dbReference>
<dbReference type="InterPro" id="IPR036236">
    <property type="entry name" value="Znf_C2H2_sf"/>
</dbReference>
<feature type="compositionally biased region" description="Basic residues" evidence="2">
    <location>
        <begin position="452"/>
        <end position="461"/>
    </location>
</feature>
<protein>
    <recommendedName>
        <fullName evidence="3">C2H2-type domain-containing protein</fullName>
    </recommendedName>
</protein>
<dbReference type="AlphaFoldDB" id="A0A8E2F5Y3"/>
<evidence type="ECO:0000313" key="5">
    <source>
        <dbReference type="Proteomes" id="UP000250140"/>
    </source>
</evidence>
<evidence type="ECO:0000313" key="4">
    <source>
        <dbReference type="EMBL" id="OCL10736.1"/>
    </source>
</evidence>
<dbReference type="SUPFAM" id="SSF57667">
    <property type="entry name" value="beta-beta-alpha zinc fingers"/>
    <property type="match status" value="1"/>
</dbReference>
<feature type="compositionally biased region" description="Polar residues" evidence="2">
    <location>
        <begin position="306"/>
        <end position="323"/>
    </location>
</feature>
<reference evidence="4 5" key="1">
    <citation type="journal article" date="2016" name="Nat. Commun.">
        <title>Ectomycorrhizal ecology is imprinted in the genome of the dominant symbiotic fungus Cenococcum geophilum.</title>
        <authorList>
            <consortium name="DOE Joint Genome Institute"/>
            <person name="Peter M."/>
            <person name="Kohler A."/>
            <person name="Ohm R.A."/>
            <person name="Kuo A."/>
            <person name="Krutzmann J."/>
            <person name="Morin E."/>
            <person name="Arend M."/>
            <person name="Barry K.W."/>
            <person name="Binder M."/>
            <person name="Choi C."/>
            <person name="Clum A."/>
            <person name="Copeland A."/>
            <person name="Grisel N."/>
            <person name="Haridas S."/>
            <person name="Kipfer T."/>
            <person name="LaButti K."/>
            <person name="Lindquist E."/>
            <person name="Lipzen A."/>
            <person name="Maire R."/>
            <person name="Meier B."/>
            <person name="Mihaltcheva S."/>
            <person name="Molinier V."/>
            <person name="Murat C."/>
            <person name="Poggeler S."/>
            <person name="Quandt C.A."/>
            <person name="Sperisen C."/>
            <person name="Tritt A."/>
            <person name="Tisserant E."/>
            <person name="Crous P.W."/>
            <person name="Henrissat B."/>
            <person name="Nehls U."/>
            <person name="Egli S."/>
            <person name="Spatafora J.W."/>
            <person name="Grigoriev I.V."/>
            <person name="Martin F.M."/>
        </authorList>
    </citation>
    <scope>NUCLEOTIDE SEQUENCE [LARGE SCALE GENOMIC DNA]</scope>
    <source>
        <strain evidence="4 5">CBS 207.34</strain>
    </source>
</reference>
<feature type="region of interest" description="Disordered" evidence="2">
    <location>
        <begin position="440"/>
        <end position="470"/>
    </location>
</feature>
<sequence>MNNSHQPLLTLINLSVNQPYSETPPIHYYSREGLISQRPQSMGLNLPGDLLNSPPKSPYNRMSTGSNENLPVPAQLTSFIDDNFFQTEFEDQNAQSNPHGVLSNSPSTYPYNHAPTSFDDNIPISAQSAGFIDDHFFRTEIDDQNVHSNPRGVLPNSPPTYPYNHAPASFDDNLSMPSQSASFIDDNLFQNILDGQNVPSDLQEMLPNSPSKDPYNRVSTGFGDSRSTTLGLTNPTNDGFIPTKLESQSGGINSPELLFDVPSTHSCHRLLAGVDGSLHTPTKTTSTPPPIRIKISTLPEPPLIPSTGSQSPENFGSQRSRTWPVSPKQSHKHEDFADTVPSPTPTTTSNAPITIAAPPPRLKRGNTWPPASILNQSIALIYDHPNGRGKCRHCGVCFKPGRCMKGNLRKHVYRVHEGREVGTCGAEGCGKEFKSRDARLVHERTHSELNRKPPRVRKQKDMRRNSISGN</sequence>
<accession>A0A8E2F5Y3</accession>